<dbReference type="AlphaFoldDB" id="A0AAD5YXG3"/>
<comment type="function">
    <text evidence="1">Golgi membrane protein involved in vesicular trafficking and spindle migration.</text>
</comment>
<accession>A0AAD5YXG3</accession>
<evidence type="ECO:0000259" key="11">
    <source>
        <dbReference type="Pfam" id="PF09335"/>
    </source>
</evidence>
<comment type="similarity">
    <text evidence="3">Belongs to the TVP38/TMEM64 family.</text>
</comment>
<evidence type="ECO:0000256" key="5">
    <source>
        <dbReference type="ARBA" id="ARBA00020673"/>
    </source>
</evidence>
<gene>
    <name evidence="12" type="ORF">NP233_g2150</name>
</gene>
<dbReference type="PANTHER" id="PTHR47549:SF1">
    <property type="entry name" value="GOLGI APPARATUS MEMBRANE PROTEIN TVP38"/>
    <property type="match status" value="1"/>
</dbReference>
<keyword evidence="6 10" id="KW-0812">Transmembrane</keyword>
<keyword evidence="8" id="KW-0333">Golgi apparatus</keyword>
<feature type="transmembrane region" description="Helical" evidence="10">
    <location>
        <begin position="73"/>
        <end position="95"/>
    </location>
</feature>
<dbReference type="Pfam" id="PF09335">
    <property type="entry name" value="VTT_dom"/>
    <property type="match status" value="1"/>
</dbReference>
<sequence length="332" mass="37078">MHSHLLQMGRSTSGAPKVLRNRSDILYGLADLSSYHLNIRRQMEAASQNGSAPKRYPITVFRRYQNLNVFVKLAIWFLLFFHICLAALIITVGPAQVPQYLYDKAKIFSETKWGWLYLGIAMSITSLPPLVGYTTLTSVCGFAYGFTKGFLISAIASLLGSALVFVVLRYIFRERIQQWAEQNKKWQALEAVIKAKGLPLIILIRISPFPPWVYANAFFASIETVSLWQFAFATCFTFPKLALNAFIGARMAALADGKQRDQMDTLAKVLDGILVGGGVVVAIFAGWLMYGLVQNHIRNLNGPPSEVDEFAAEAVEHYDEETPLMQSDGNRP</sequence>
<keyword evidence="13" id="KW-1185">Reference proteome</keyword>
<evidence type="ECO:0000256" key="4">
    <source>
        <dbReference type="ARBA" id="ARBA00013533"/>
    </source>
</evidence>
<evidence type="ECO:0000256" key="2">
    <source>
        <dbReference type="ARBA" id="ARBA00004653"/>
    </source>
</evidence>
<feature type="transmembrane region" description="Helical" evidence="10">
    <location>
        <begin position="193"/>
        <end position="215"/>
    </location>
</feature>
<feature type="transmembrane region" description="Helical" evidence="10">
    <location>
        <begin position="150"/>
        <end position="172"/>
    </location>
</feature>
<comment type="subcellular location">
    <subcellularLocation>
        <location evidence="2">Golgi apparatus membrane</location>
        <topology evidence="2">Multi-pass membrane protein</topology>
    </subcellularLocation>
</comment>
<feature type="domain" description="VTT" evidence="11">
    <location>
        <begin position="133"/>
        <end position="249"/>
    </location>
</feature>
<evidence type="ECO:0000256" key="6">
    <source>
        <dbReference type="ARBA" id="ARBA00022692"/>
    </source>
</evidence>
<reference evidence="12" key="1">
    <citation type="submission" date="2022-07" db="EMBL/GenBank/DDBJ databases">
        <title>Genome Sequence of Leucocoprinus birnbaumii.</title>
        <authorList>
            <person name="Buettner E."/>
        </authorList>
    </citation>
    <scope>NUCLEOTIDE SEQUENCE</scope>
    <source>
        <strain evidence="12">VT141</strain>
    </source>
</reference>
<name>A0AAD5YXG3_9AGAR</name>
<feature type="transmembrane region" description="Helical" evidence="10">
    <location>
        <begin position="227"/>
        <end position="248"/>
    </location>
</feature>
<evidence type="ECO:0000256" key="3">
    <source>
        <dbReference type="ARBA" id="ARBA00008640"/>
    </source>
</evidence>
<dbReference type="Proteomes" id="UP001213000">
    <property type="component" value="Unassembled WGS sequence"/>
</dbReference>
<organism evidence="12 13">
    <name type="scientific">Leucocoprinus birnbaumii</name>
    <dbReference type="NCBI Taxonomy" id="56174"/>
    <lineage>
        <taxon>Eukaryota</taxon>
        <taxon>Fungi</taxon>
        <taxon>Dikarya</taxon>
        <taxon>Basidiomycota</taxon>
        <taxon>Agaricomycotina</taxon>
        <taxon>Agaricomycetes</taxon>
        <taxon>Agaricomycetidae</taxon>
        <taxon>Agaricales</taxon>
        <taxon>Agaricineae</taxon>
        <taxon>Agaricaceae</taxon>
        <taxon>Leucocoprinus</taxon>
    </lineage>
</organism>
<feature type="transmembrane region" description="Helical" evidence="10">
    <location>
        <begin position="115"/>
        <end position="144"/>
    </location>
</feature>
<dbReference type="EMBL" id="JANIEX010000088">
    <property type="protein sequence ID" value="KAJ3573883.1"/>
    <property type="molecule type" value="Genomic_DNA"/>
</dbReference>
<comment type="caution">
    <text evidence="12">The sequence shown here is derived from an EMBL/GenBank/DDBJ whole genome shotgun (WGS) entry which is preliminary data.</text>
</comment>
<feature type="transmembrane region" description="Helical" evidence="10">
    <location>
        <begin position="269"/>
        <end position="290"/>
    </location>
</feature>
<dbReference type="GO" id="GO:0016192">
    <property type="term" value="P:vesicle-mediated transport"/>
    <property type="evidence" value="ECO:0007669"/>
    <property type="project" value="TreeGrafter"/>
</dbReference>
<evidence type="ECO:0000256" key="8">
    <source>
        <dbReference type="ARBA" id="ARBA00023034"/>
    </source>
</evidence>
<dbReference type="PANTHER" id="PTHR47549">
    <property type="entry name" value="GOLGI APPARATUS MEMBRANE PROTEIN TVP38-RELATED"/>
    <property type="match status" value="1"/>
</dbReference>
<dbReference type="InterPro" id="IPR032816">
    <property type="entry name" value="VTT_dom"/>
</dbReference>
<evidence type="ECO:0000313" key="12">
    <source>
        <dbReference type="EMBL" id="KAJ3573883.1"/>
    </source>
</evidence>
<dbReference type="GO" id="GO:0000139">
    <property type="term" value="C:Golgi membrane"/>
    <property type="evidence" value="ECO:0007669"/>
    <property type="project" value="UniProtKB-SubCell"/>
</dbReference>
<evidence type="ECO:0000256" key="7">
    <source>
        <dbReference type="ARBA" id="ARBA00022989"/>
    </source>
</evidence>
<evidence type="ECO:0000256" key="10">
    <source>
        <dbReference type="SAM" id="Phobius"/>
    </source>
</evidence>
<keyword evidence="7 10" id="KW-1133">Transmembrane helix</keyword>
<keyword evidence="9 10" id="KW-0472">Membrane</keyword>
<evidence type="ECO:0000256" key="1">
    <source>
        <dbReference type="ARBA" id="ARBA00002978"/>
    </source>
</evidence>
<dbReference type="GO" id="GO:0000022">
    <property type="term" value="P:mitotic spindle elongation"/>
    <property type="evidence" value="ECO:0007669"/>
    <property type="project" value="TreeGrafter"/>
</dbReference>
<evidence type="ECO:0000313" key="13">
    <source>
        <dbReference type="Proteomes" id="UP001213000"/>
    </source>
</evidence>
<evidence type="ECO:0000256" key="9">
    <source>
        <dbReference type="ARBA" id="ARBA00023136"/>
    </source>
</evidence>
<protein>
    <recommendedName>
        <fullName evidence="4">Golgi apparatus membrane protein TVP38</fullName>
    </recommendedName>
    <alternativeName>
        <fullName evidence="5">Golgi apparatus membrane protein tvp38</fullName>
    </alternativeName>
</protein>
<proteinExistence type="inferred from homology"/>
<dbReference type="InterPro" id="IPR051076">
    <property type="entry name" value="Golgi_membrane_TVP38/TMEM64"/>
</dbReference>